<keyword evidence="1" id="KW-0812">Transmembrane</keyword>
<accession>A0A2P5WX03</accession>
<feature type="transmembrane region" description="Helical" evidence="1">
    <location>
        <begin position="288"/>
        <end position="312"/>
    </location>
</feature>
<dbReference type="Proteomes" id="UP000239757">
    <property type="component" value="Unassembled WGS sequence"/>
</dbReference>
<evidence type="ECO:0000313" key="2">
    <source>
        <dbReference type="EMBL" id="PPR95628.1"/>
    </source>
</evidence>
<keyword evidence="1" id="KW-0472">Membrane</keyword>
<dbReference type="AlphaFoldDB" id="A0A2P5WX03"/>
<gene>
    <name evidence="2" type="ORF">GOBAR_AA25042</name>
</gene>
<name>A0A2P5WX03_GOSBA</name>
<organism evidence="2 3">
    <name type="scientific">Gossypium barbadense</name>
    <name type="common">Sea Island cotton</name>
    <name type="synonym">Hibiscus barbadensis</name>
    <dbReference type="NCBI Taxonomy" id="3634"/>
    <lineage>
        <taxon>Eukaryota</taxon>
        <taxon>Viridiplantae</taxon>
        <taxon>Streptophyta</taxon>
        <taxon>Embryophyta</taxon>
        <taxon>Tracheophyta</taxon>
        <taxon>Spermatophyta</taxon>
        <taxon>Magnoliopsida</taxon>
        <taxon>eudicotyledons</taxon>
        <taxon>Gunneridae</taxon>
        <taxon>Pentapetalae</taxon>
        <taxon>rosids</taxon>
        <taxon>malvids</taxon>
        <taxon>Malvales</taxon>
        <taxon>Malvaceae</taxon>
        <taxon>Malvoideae</taxon>
        <taxon>Gossypium</taxon>
    </lineage>
</organism>
<proteinExistence type="predicted"/>
<dbReference type="PANTHER" id="PTHR18966">
    <property type="entry name" value="IONOTROPIC GLUTAMATE RECEPTOR"/>
    <property type="match status" value="1"/>
</dbReference>
<evidence type="ECO:0000313" key="3">
    <source>
        <dbReference type="Proteomes" id="UP000239757"/>
    </source>
</evidence>
<keyword evidence="1" id="KW-1133">Transmembrane helix</keyword>
<sequence length="338" mass="38196">MDNFSTKVPTPCGESALPKAKLESASSVLSMIRKTSRKKVNCFSALISSFKDLKFHRNDIDTVTLNLSSLAAHSRNHKLWGSVEVVEASLSTTSTLPLQWTFFDDIRCKGALVGTETTFLGHYNRQRDRFKSARMSVLRIGTFDVAIGDIVTTGGRPAQNIGSRIVINAWMFLRRNIRTIASMNDYEEALSSGSIKDAFLLTPYAEVFLAKHCAHFTEIKSTHHDNLGGFGFVFSKGSHLAHDISAAILELEESGELRQMEEEMWGFFYCERKLLETSMIQTVRASPFHGLFLLSGGASIMDLLLTLIGLRYRDWEGRIQRMLMGRELWSWLTHMQRR</sequence>
<dbReference type="EMBL" id="KZ666224">
    <property type="protein sequence ID" value="PPR95628.1"/>
    <property type="molecule type" value="Genomic_DNA"/>
</dbReference>
<protein>
    <recommendedName>
        <fullName evidence="4">Ionotropic glutamate receptor C-terminal domain-containing protein</fullName>
    </recommendedName>
</protein>
<evidence type="ECO:0000256" key="1">
    <source>
        <dbReference type="SAM" id="Phobius"/>
    </source>
</evidence>
<dbReference type="Gene3D" id="3.40.190.10">
    <property type="entry name" value="Periplasmic binding protein-like II"/>
    <property type="match status" value="2"/>
</dbReference>
<reference evidence="2 3" key="1">
    <citation type="submission" date="2015-01" db="EMBL/GenBank/DDBJ databases">
        <title>Genome of allotetraploid Gossypium barbadense reveals genomic plasticity and fiber elongation in cotton evolution.</title>
        <authorList>
            <person name="Chen X."/>
            <person name="Liu X."/>
            <person name="Zhao B."/>
            <person name="Zheng H."/>
            <person name="Hu Y."/>
            <person name="Lu G."/>
            <person name="Yang C."/>
            <person name="Chen J."/>
            <person name="Shan C."/>
            <person name="Zhang L."/>
            <person name="Zhou Y."/>
            <person name="Wang L."/>
            <person name="Guo W."/>
            <person name="Bai Y."/>
            <person name="Ruan J."/>
            <person name="Shangguan X."/>
            <person name="Mao Y."/>
            <person name="Jiang J."/>
            <person name="Zhu Y."/>
            <person name="Lei J."/>
            <person name="Kang H."/>
            <person name="Chen S."/>
            <person name="He X."/>
            <person name="Wang R."/>
            <person name="Wang Y."/>
            <person name="Chen J."/>
            <person name="Wang L."/>
            <person name="Yu S."/>
            <person name="Wang B."/>
            <person name="Wei J."/>
            <person name="Song S."/>
            <person name="Lu X."/>
            <person name="Gao Z."/>
            <person name="Gu W."/>
            <person name="Deng X."/>
            <person name="Ma D."/>
            <person name="Wang S."/>
            <person name="Liang W."/>
            <person name="Fang L."/>
            <person name="Cai C."/>
            <person name="Zhu X."/>
            <person name="Zhou B."/>
            <person name="Zhang Y."/>
            <person name="Chen Z."/>
            <person name="Xu S."/>
            <person name="Zhu R."/>
            <person name="Wang S."/>
            <person name="Zhang T."/>
            <person name="Zhao G."/>
        </authorList>
    </citation>
    <scope>NUCLEOTIDE SEQUENCE [LARGE SCALE GENOMIC DNA]</scope>
    <source>
        <strain evidence="3">cv. Xinhai21</strain>
        <tissue evidence="2">Leaf</tissue>
    </source>
</reference>
<evidence type="ECO:0008006" key="4">
    <source>
        <dbReference type="Google" id="ProtNLM"/>
    </source>
</evidence>
<dbReference type="InterPro" id="IPR015683">
    <property type="entry name" value="Ionotropic_Glu_rcpt"/>
</dbReference>
<dbReference type="SUPFAM" id="SSF53850">
    <property type="entry name" value="Periplasmic binding protein-like II"/>
    <property type="match status" value="1"/>
</dbReference>
<dbReference type="OrthoDB" id="999866at2759"/>